<proteinExistence type="predicted"/>
<gene>
    <name evidence="1" type="ORF">UFOVP447_162</name>
</gene>
<dbReference type="EMBL" id="LR796423">
    <property type="protein sequence ID" value="CAB4143496.1"/>
    <property type="molecule type" value="Genomic_DNA"/>
</dbReference>
<accession>A0A6J5MEN2</accession>
<protein>
    <submittedName>
        <fullName evidence="1">Uncharacterized protein</fullName>
    </submittedName>
</protein>
<organism evidence="1">
    <name type="scientific">uncultured Caudovirales phage</name>
    <dbReference type="NCBI Taxonomy" id="2100421"/>
    <lineage>
        <taxon>Viruses</taxon>
        <taxon>Duplodnaviria</taxon>
        <taxon>Heunggongvirae</taxon>
        <taxon>Uroviricota</taxon>
        <taxon>Caudoviricetes</taxon>
        <taxon>Peduoviridae</taxon>
        <taxon>Maltschvirus</taxon>
        <taxon>Maltschvirus maltsch</taxon>
    </lineage>
</organism>
<reference evidence="1" key="1">
    <citation type="submission" date="2020-04" db="EMBL/GenBank/DDBJ databases">
        <authorList>
            <person name="Chiriac C."/>
            <person name="Salcher M."/>
            <person name="Ghai R."/>
            <person name="Kavagutti S V."/>
        </authorList>
    </citation>
    <scope>NUCLEOTIDE SEQUENCE</scope>
</reference>
<name>A0A6J5MEN2_9CAUD</name>
<evidence type="ECO:0000313" key="1">
    <source>
        <dbReference type="EMBL" id="CAB4143496.1"/>
    </source>
</evidence>
<sequence>MENGSVGINRFRQIVLDIQLLFWDLPLWIMEDISWKCKHRLKRFIGDDYG</sequence>